<evidence type="ECO:0008006" key="4">
    <source>
        <dbReference type="Google" id="ProtNLM"/>
    </source>
</evidence>
<protein>
    <recommendedName>
        <fullName evidence="4">DUF1735 domain-containing protein</fullName>
    </recommendedName>
</protein>
<proteinExistence type="predicted"/>
<organism evidence="2 3">
    <name type="scientific">Dyadobacter koreensis</name>
    <dbReference type="NCBI Taxonomy" id="408657"/>
    <lineage>
        <taxon>Bacteria</taxon>
        <taxon>Pseudomonadati</taxon>
        <taxon>Bacteroidota</taxon>
        <taxon>Cytophagia</taxon>
        <taxon>Cytophagales</taxon>
        <taxon>Spirosomataceae</taxon>
        <taxon>Dyadobacter</taxon>
    </lineage>
</organism>
<dbReference type="OrthoDB" id="963678at2"/>
<keyword evidence="1" id="KW-0732">Signal</keyword>
<sequence>MKKLSRSLTTMLMVLVALSLSCTDHDIPEKIALKTLPIFSNPNQLKCSIVFALDVVRTGELPVKEYGAVYSANFDGHSPLTPTPTIETNLKVVFDLPASTGYKEEIGPQLCTNNIYYRAYAILIDDSVIYGDILHFRVD</sequence>
<evidence type="ECO:0000313" key="3">
    <source>
        <dbReference type="Proteomes" id="UP000199532"/>
    </source>
</evidence>
<dbReference type="Proteomes" id="UP000199532">
    <property type="component" value="Unassembled WGS sequence"/>
</dbReference>
<feature type="signal peptide" evidence="1">
    <location>
        <begin position="1"/>
        <end position="19"/>
    </location>
</feature>
<accession>A0A1H6Z0K4</accession>
<reference evidence="2 3" key="1">
    <citation type="submission" date="2016-10" db="EMBL/GenBank/DDBJ databases">
        <authorList>
            <person name="de Groot N.N."/>
        </authorList>
    </citation>
    <scope>NUCLEOTIDE SEQUENCE [LARGE SCALE GENOMIC DNA]</scope>
    <source>
        <strain evidence="2 3">DSM 19938</strain>
    </source>
</reference>
<dbReference type="EMBL" id="FNXY01000007">
    <property type="protein sequence ID" value="SEJ42505.1"/>
    <property type="molecule type" value="Genomic_DNA"/>
</dbReference>
<evidence type="ECO:0000313" key="2">
    <source>
        <dbReference type="EMBL" id="SEJ42505.1"/>
    </source>
</evidence>
<name>A0A1H6Z0K4_9BACT</name>
<dbReference type="RefSeq" id="WP_143072151.1">
    <property type="nucleotide sequence ID" value="NZ_FNXY01000007.1"/>
</dbReference>
<keyword evidence="3" id="KW-1185">Reference proteome</keyword>
<dbReference type="AlphaFoldDB" id="A0A1H6Z0K4"/>
<dbReference type="PROSITE" id="PS51257">
    <property type="entry name" value="PROKAR_LIPOPROTEIN"/>
    <property type="match status" value="1"/>
</dbReference>
<feature type="chain" id="PRO_5011720254" description="DUF1735 domain-containing protein" evidence="1">
    <location>
        <begin position="20"/>
        <end position="139"/>
    </location>
</feature>
<gene>
    <name evidence="2" type="ORF">SAMN04487995_4642</name>
</gene>
<evidence type="ECO:0000256" key="1">
    <source>
        <dbReference type="SAM" id="SignalP"/>
    </source>
</evidence>